<evidence type="ECO:0000313" key="1">
    <source>
        <dbReference type="EMBL" id="VDN35728.1"/>
    </source>
</evidence>
<proteinExistence type="predicted"/>
<organism evidence="1 2">
    <name type="scientific">Dibothriocephalus latus</name>
    <name type="common">Fish tapeworm</name>
    <name type="synonym">Diphyllobothrium latum</name>
    <dbReference type="NCBI Taxonomy" id="60516"/>
    <lineage>
        <taxon>Eukaryota</taxon>
        <taxon>Metazoa</taxon>
        <taxon>Spiralia</taxon>
        <taxon>Lophotrochozoa</taxon>
        <taxon>Platyhelminthes</taxon>
        <taxon>Cestoda</taxon>
        <taxon>Eucestoda</taxon>
        <taxon>Diphyllobothriidea</taxon>
        <taxon>Diphyllobothriidae</taxon>
        <taxon>Dibothriocephalus</taxon>
    </lineage>
</organism>
<evidence type="ECO:0000313" key="2">
    <source>
        <dbReference type="Proteomes" id="UP000281553"/>
    </source>
</evidence>
<feature type="non-terminal residue" evidence="1">
    <location>
        <position position="31"/>
    </location>
</feature>
<accession>A0A3P7NJG6</accession>
<reference evidence="1 2" key="1">
    <citation type="submission" date="2018-11" db="EMBL/GenBank/DDBJ databases">
        <authorList>
            <consortium name="Pathogen Informatics"/>
        </authorList>
    </citation>
    <scope>NUCLEOTIDE SEQUENCE [LARGE SCALE GENOMIC DNA]</scope>
</reference>
<name>A0A3P7NJG6_DIBLA</name>
<keyword evidence="2" id="KW-1185">Reference proteome</keyword>
<dbReference type="EMBL" id="UYRU01087592">
    <property type="protein sequence ID" value="VDN35728.1"/>
    <property type="molecule type" value="Genomic_DNA"/>
</dbReference>
<gene>
    <name evidence="1" type="ORF">DILT_LOCUS16851</name>
</gene>
<sequence>MIRVLTEAILVGDLALLCPPAPDSTDSTENV</sequence>
<protein>
    <submittedName>
        <fullName evidence="1">Uncharacterized protein</fullName>
    </submittedName>
</protein>
<dbReference type="AlphaFoldDB" id="A0A3P7NJG6"/>
<dbReference type="Proteomes" id="UP000281553">
    <property type="component" value="Unassembled WGS sequence"/>
</dbReference>